<keyword evidence="3 5" id="KW-0326">Glycosidase</keyword>
<dbReference type="InterPro" id="IPR013780">
    <property type="entry name" value="Glyco_hydro_b"/>
</dbReference>
<comment type="similarity">
    <text evidence="1">Belongs to the glycosyl hydrolase 13 family.</text>
</comment>
<dbReference type="PANTHER" id="PTHR10357:SF179">
    <property type="entry name" value="NEUTRAL AND BASIC AMINO ACID TRANSPORT PROTEIN RBAT"/>
    <property type="match status" value="1"/>
</dbReference>
<organism evidence="5 6">
    <name type="scientific">Agrobacterium deltaense Zutra 3/1</name>
    <dbReference type="NCBI Taxonomy" id="1183427"/>
    <lineage>
        <taxon>Bacteria</taxon>
        <taxon>Pseudomonadati</taxon>
        <taxon>Pseudomonadota</taxon>
        <taxon>Alphaproteobacteria</taxon>
        <taxon>Hyphomicrobiales</taxon>
        <taxon>Rhizobiaceae</taxon>
        <taxon>Rhizobium/Agrobacterium group</taxon>
        <taxon>Agrobacterium</taxon>
    </lineage>
</organism>
<dbReference type="GO" id="GO:0009313">
    <property type="term" value="P:oligosaccharide catabolic process"/>
    <property type="evidence" value="ECO:0007669"/>
    <property type="project" value="TreeGrafter"/>
</dbReference>
<dbReference type="PANTHER" id="PTHR10357">
    <property type="entry name" value="ALPHA-AMYLASE FAMILY MEMBER"/>
    <property type="match status" value="1"/>
</dbReference>
<reference evidence="5 6" key="1">
    <citation type="submission" date="2016-01" db="EMBL/GenBank/DDBJ databases">
        <authorList>
            <person name="Oliw E.H."/>
        </authorList>
    </citation>
    <scope>NUCLEOTIDE SEQUENCE [LARGE SCALE GENOMIC DNA]</scope>
    <source>
        <strain evidence="5 6">Zutra 3-1</strain>
    </source>
</reference>
<dbReference type="FunFam" id="3.90.400.10:FF:000002">
    <property type="entry name" value="Sucrose isomerase"/>
    <property type="match status" value="1"/>
</dbReference>
<feature type="domain" description="Glycosyl hydrolase family 13 catalytic" evidence="4">
    <location>
        <begin position="33"/>
        <end position="425"/>
    </location>
</feature>
<dbReference type="SUPFAM" id="SSF51011">
    <property type="entry name" value="Glycosyl hydrolase domain"/>
    <property type="match status" value="1"/>
</dbReference>
<evidence type="ECO:0000313" key="6">
    <source>
        <dbReference type="Proteomes" id="UP000191987"/>
    </source>
</evidence>
<dbReference type="Proteomes" id="UP000191987">
    <property type="component" value="Unassembled WGS sequence"/>
</dbReference>
<dbReference type="InterPro" id="IPR045857">
    <property type="entry name" value="O16G_dom_2"/>
</dbReference>
<evidence type="ECO:0000256" key="3">
    <source>
        <dbReference type="ARBA" id="ARBA00023295"/>
    </source>
</evidence>
<dbReference type="InterPro" id="IPR017853">
    <property type="entry name" value="GH"/>
</dbReference>
<accession>A0A1S7Q719</accession>
<dbReference type="Pfam" id="PF00128">
    <property type="entry name" value="Alpha-amylase"/>
    <property type="match status" value="1"/>
</dbReference>
<dbReference type="GO" id="GO:0004558">
    <property type="term" value="F:alpha-1,4-glucosidase activity"/>
    <property type="evidence" value="ECO:0007669"/>
    <property type="project" value="UniProtKB-EC"/>
</dbReference>
<dbReference type="Gene3D" id="3.20.20.80">
    <property type="entry name" value="Glycosidases"/>
    <property type="match status" value="2"/>
</dbReference>
<evidence type="ECO:0000256" key="2">
    <source>
        <dbReference type="ARBA" id="ARBA00022801"/>
    </source>
</evidence>
<dbReference type="Gene3D" id="2.60.40.1180">
    <property type="entry name" value="Golgi alpha-mannosidase II"/>
    <property type="match status" value="1"/>
</dbReference>
<dbReference type="InterPro" id="IPR006047">
    <property type="entry name" value="GH13_cat_dom"/>
</dbReference>
<protein>
    <submittedName>
        <fullName evidence="5">Putative alpha-glucosidase</fullName>
        <ecNumber evidence="5">3.2.1.20</ecNumber>
    </submittedName>
</protein>
<dbReference type="GO" id="GO:0004556">
    <property type="term" value="F:alpha-amylase activity"/>
    <property type="evidence" value="ECO:0007669"/>
    <property type="project" value="TreeGrafter"/>
</dbReference>
<dbReference type="EMBL" id="FBWG01000019">
    <property type="protein sequence ID" value="CUX31919.1"/>
    <property type="molecule type" value="Genomic_DNA"/>
</dbReference>
<proteinExistence type="inferred from homology"/>
<gene>
    <name evidence="5" type="primary">aglA</name>
    <name evidence="5" type="ORF">AGR7C_Cc260100</name>
</gene>
<dbReference type="EC" id="3.2.1.20" evidence="5"/>
<keyword evidence="2 5" id="KW-0378">Hydrolase</keyword>
<evidence type="ECO:0000259" key="4">
    <source>
        <dbReference type="SMART" id="SM00642"/>
    </source>
</evidence>
<evidence type="ECO:0000313" key="5">
    <source>
        <dbReference type="EMBL" id="CUX31919.1"/>
    </source>
</evidence>
<dbReference type="SUPFAM" id="SSF51445">
    <property type="entry name" value="(Trans)glycosidases"/>
    <property type="match status" value="1"/>
</dbReference>
<sequence>MNAHTRQDTSMTASVTSALTPNKDWWRGAVIYQIYPRSYQDSNGDGIGDLKGITDRLAHIAGLGADAIWISPFFTSPMKDFGYDVSNYVDVDPMFGTLADFDGLIAEAHRLGIRVMIDLVMSHTSDQHPWFVESRASRNNAKSDWYVWSDGKPDGTPPNNWLSIFGGPGWQWDPTRMQYYMHNFLTSQPDLNLHNPEVQEELLNITRFWLKRGVDGFRLDTINFYFHDLELRDNPALAPERRNASTAPAVNPYNFQEHLYDKNRPENIAFLKRFRAVLDEFPDIAAVGEVGDSQRGLEIVGEYTSGDDKMQMCYAFEFLAPDALTPQRVADVQADFAKAAPEGWACWAFSNHDVVRHVSRWGEHVEDKDAFAKVLSALLMTQRGSVCIYEGEELGLTEADIAFEDLQDPYGIQFWPEFKGRDGCRTPMVWDAGHAQAGFSTADKTWLPIPAEHKQRAVSAQQGNEASVLEHYRRFLAFRRQHPAFAKGGIEFQPVQGEVLSYTRKLGNETVLCLFNLSATPAKATLPEGNWEVLEGHGFASGLEGRSVELPAWGAFFARYA</sequence>
<dbReference type="Gene3D" id="3.90.400.10">
    <property type="entry name" value="Oligo-1,6-glucosidase, Domain 2"/>
    <property type="match status" value="1"/>
</dbReference>
<evidence type="ECO:0000256" key="1">
    <source>
        <dbReference type="ARBA" id="ARBA00008061"/>
    </source>
</evidence>
<dbReference type="InterPro" id="IPR032091">
    <property type="entry name" value="Malt_amylase-like_C"/>
</dbReference>
<dbReference type="SMART" id="SM00642">
    <property type="entry name" value="Aamy"/>
    <property type="match status" value="1"/>
</dbReference>
<dbReference type="CDD" id="cd11330">
    <property type="entry name" value="AmyAc_OligoGlu"/>
    <property type="match status" value="1"/>
</dbReference>
<dbReference type="AlphaFoldDB" id="A0A1S7Q719"/>
<name>A0A1S7Q719_9HYPH</name>
<dbReference type="Pfam" id="PF16657">
    <property type="entry name" value="Malt_amylase_C"/>
    <property type="match status" value="1"/>
</dbReference>